<evidence type="ECO:0000313" key="2">
    <source>
        <dbReference type="EMBL" id="GMH15898.1"/>
    </source>
</evidence>
<dbReference type="SUPFAM" id="SSF81383">
    <property type="entry name" value="F-box domain"/>
    <property type="match status" value="1"/>
</dbReference>
<dbReference type="EMBL" id="BSYO01000016">
    <property type="protein sequence ID" value="GMH15898.1"/>
    <property type="molecule type" value="Genomic_DNA"/>
</dbReference>
<protein>
    <recommendedName>
        <fullName evidence="1">F-box domain-containing protein</fullName>
    </recommendedName>
</protein>
<dbReference type="AlphaFoldDB" id="A0AAD3XSR9"/>
<evidence type="ECO:0000313" key="3">
    <source>
        <dbReference type="Proteomes" id="UP001279734"/>
    </source>
</evidence>
<organism evidence="2 3">
    <name type="scientific">Nepenthes gracilis</name>
    <name type="common">Slender pitcher plant</name>
    <dbReference type="NCBI Taxonomy" id="150966"/>
    <lineage>
        <taxon>Eukaryota</taxon>
        <taxon>Viridiplantae</taxon>
        <taxon>Streptophyta</taxon>
        <taxon>Embryophyta</taxon>
        <taxon>Tracheophyta</taxon>
        <taxon>Spermatophyta</taxon>
        <taxon>Magnoliopsida</taxon>
        <taxon>eudicotyledons</taxon>
        <taxon>Gunneridae</taxon>
        <taxon>Pentapetalae</taxon>
        <taxon>Caryophyllales</taxon>
        <taxon>Nepenthaceae</taxon>
        <taxon>Nepenthes</taxon>
    </lineage>
</organism>
<comment type="caution">
    <text evidence="2">The sequence shown here is derived from an EMBL/GenBank/DDBJ whole genome shotgun (WGS) entry which is preliminary data.</text>
</comment>
<evidence type="ECO:0000259" key="1">
    <source>
        <dbReference type="Pfam" id="PF00646"/>
    </source>
</evidence>
<feature type="domain" description="F-box" evidence="1">
    <location>
        <begin position="7"/>
        <end position="44"/>
    </location>
</feature>
<name>A0AAD3XSR9_NEPGR</name>
<dbReference type="Pfam" id="PF00646">
    <property type="entry name" value="F-box"/>
    <property type="match status" value="1"/>
</dbReference>
<keyword evidence="3" id="KW-1185">Reference proteome</keyword>
<sequence length="109" mass="12686">MAEASRELPEECWAMIFSLLDHHVPWESISLVCKQFLSLTNHLRTSIKVFDPSIQVLPRYHQRFTHLKQINLSDFWGDPDHAILVIAQYGFNLEQLNVSCNRVLCSPHL</sequence>
<dbReference type="InterPro" id="IPR036047">
    <property type="entry name" value="F-box-like_dom_sf"/>
</dbReference>
<gene>
    <name evidence="2" type="ORF">Nepgr_017739</name>
</gene>
<accession>A0AAD3XSR9</accession>
<proteinExistence type="predicted"/>
<dbReference type="Gene3D" id="1.20.1280.50">
    <property type="match status" value="1"/>
</dbReference>
<dbReference type="InterPro" id="IPR001810">
    <property type="entry name" value="F-box_dom"/>
</dbReference>
<reference evidence="2" key="1">
    <citation type="submission" date="2023-05" db="EMBL/GenBank/DDBJ databases">
        <title>Nepenthes gracilis genome sequencing.</title>
        <authorList>
            <person name="Fukushima K."/>
        </authorList>
    </citation>
    <scope>NUCLEOTIDE SEQUENCE</scope>
    <source>
        <strain evidence="2">SING2019-196</strain>
    </source>
</reference>
<dbReference type="Proteomes" id="UP001279734">
    <property type="component" value="Unassembled WGS sequence"/>
</dbReference>